<evidence type="ECO:0000256" key="3">
    <source>
        <dbReference type="SAM" id="MobiDB-lite"/>
    </source>
</evidence>
<evidence type="ECO:0000256" key="2">
    <source>
        <dbReference type="ARBA" id="ARBA00022490"/>
    </source>
</evidence>
<dbReference type="VEuPathDB" id="FungiDB:BTJ68_07569"/>
<accession>A0A3M7BIN6</accession>
<feature type="compositionally biased region" description="Gly residues" evidence="3">
    <location>
        <begin position="539"/>
        <end position="568"/>
    </location>
</feature>
<feature type="compositionally biased region" description="Low complexity" evidence="3">
    <location>
        <begin position="119"/>
        <end position="142"/>
    </location>
</feature>
<evidence type="ECO:0000313" key="6">
    <source>
        <dbReference type="Proteomes" id="UP000270230"/>
    </source>
</evidence>
<feature type="domain" description="Hyaluronan/mRNA-binding protein" evidence="4">
    <location>
        <begin position="353"/>
        <end position="466"/>
    </location>
</feature>
<feature type="compositionally biased region" description="Gly residues" evidence="3">
    <location>
        <begin position="522"/>
        <end position="532"/>
    </location>
</feature>
<feature type="compositionally biased region" description="Basic and acidic residues" evidence="3">
    <location>
        <begin position="242"/>
        <end position="258"/>
    </location>
</feature>
<reference evidence="5 6" key="1">
    <citation type="journal article" date="2018" name="BMC Genomics">
        <title>Genomic evidence for intraspecific hybridization in a clonal and extremely halotolerant yeast.</title>
        <authorList>
            <person name="Gostincar C."/>
            <person name="Stajich J.E."/>
            <person name="Zupancic J."/>
            <person name="Zalar P."/>
            <person name="Gunde-Cimerman N."/>
        </authorList>
    </citation>
    <scope>NUCLEOTIDE SEQUENCE [LARGE SCALE GENOMIC DNA]</scope>
    <source>
        <strain evidence="5 6">EXF-151</strain>
    </source>
</reference>
<feature type="compositionally biased region" description="Basic and acidic residues" evidence="3">
    <location>
        <begin position="335"/>
        <end position="345"/>
    </location>
</feature>
<feature type="compositionally biased region" description="Low complexity" evidence="3">
    <location>
        <begin position="60"/>
        <end position="74"/>
    </location>
</feature>
<keyword evidence="2" id="KW-0963">Cytoplasm</keyword>
<feature type="compositionally biased region" description="Basic and acidic residues" evidence="3">
    <location>
        <begin position="84"/>
        <end position="102"/>
    </location>
</feature>
<dbReference type="GO" id="GO:0003723">
    <property type="term" value="F:RNA binding"/>
    <property type="evidence" value="ECO:0007669"/>
    <property type="project" value="InterPro"/>
</dbReference>
<dbReference type="InterPro" id="IPR019084">
    <property type="entry name" value="STM1-like_N"/>
</dbReference>
<dbReference type="InterPro" id="IPR039764">
    <property type="entry name" value="HABP4/SERBP1-like"/>
</dbReference>
<dbReference type="Gene3D" id="6.10.140.1040">
    <property type="match status" value="1"/>
</dbReference>
<dbReference type="EMBL" id="QWIN01001558">
    <property type="protein sequence ID" value="RMY39397.1"/>
    <property type="molecule type" value="Genomic_DNA"/>
</dbReference>
<feature type="region of interest" description="Disordered" evidence="3">
    <location>
        <begin position="453"/>
        <end position="584"/>
    </location>
</feature>
<proteinExistence type="predicted"/>
<name>A0A3M7BIN6_HORWE</name>
<organism evidence="5 6">
    <name type="scientific">Hortaea werneckii</name>
    <name type="common">Black yeast</name>
    <name type="synonym">Cladosporium werneckii</name>
    <dbReference type="NCBI Taxonomy" id="91943"/>
    <lineage>
        <taxon>Eukaryota</taxon>
        <taxon>Fungi</taxon>
        <taxon>Dikarya</taxon>
        <taxon>Ascomycota</taxon>
        <taxon>Pezizomycotina</taxon>
        <taxon>Dothideomycetes</taxon>
        <taxon>Dothideomycetidae</taxon>
        <taxon>Mycosphaerellales</taxon>
        <taxon>Teratosphaeriaceae</taxon>
        <taxon>Hortaea</taxon>
    </lineage>
</organism>
<dbReference type="Pfam" id="PF09598">
    <property type="entry name" value="Stm1_N"/>
    <property type="match status" value="1"/>
</dbReference>
<comment type="subcellular location">
    <subcellularLocation>
        <location evidence="1">Cytoplasm</location>
    </subcellularLocation>
</comment>
<feature type="compositionally biased region" description="Low complexity" evidence="3">
    <location>
        <begin position="161"/>
        <end position="195"/>
    </location>
</feature>
<feature type="compositionally biased region" description="Basic and acidic residues" evidence="3">
    <location>
        <begin position="302"/>
        <end position="324"/>
    </location>
</feature>
<dbReference type="GO" id="GO:0005634">
    <property type="term" value="C:nucleus"/>
    <property type="evidence" value="ECO:0007669"/>
    <property type="project" value="TreeGrafter"/>
</dbReference>
<dbReference type="PANTHER" id="PTHR12299">
    <property type="entry name" value="HYALURONIC ACID-BINDING PROTEIN 4"/>
    <property type="match status" value="1"/>
</dbReference>
<feature type="compositionally biased region" description="Low complexity" evidence="3">
    <location>
        <begin position="16"/>
        <end position="32"/>
    </location>
</feature>
<evidence type="ECO:0000256" key="1">
    <source>
        <dbReference type="ARBA" id="ARBA00004496"/>
    </source>
</evidence>
<dbReference type="SMART" id="SM01233">
    <property type="entry name" value="HABP4_PAI-RBP1"/>
    <property type="match status" value="1"/>
</dbReference>
<dbReference type="Proteomes" id="UP000270230">
    <property type="component" value="Unassembled WGS sequence"/>
</dbReference>
<dbReference type="PANTHER" id="PTHR12299:SF17">
    <property type="entry name" value="AT19571P-RELATED"/>
    <property type="match status" value="1"/>
</dbReference>
<dbReference type="OrthoDB" id="5426471at2759"/>
<evidence type="ECO:0000259" key="4">
    <source>
        <dbReference type="SMART" id="SM01233"/>
    </source>
</evidence>
<gene>
    <name evidence="5" type="ORF">D0865_12833</name>
</gene>
<sequence>MHQGGMTPPTSSMLAQGQGQQYQPYGRSSQQPNPGYYQIPHQPSPEFPRANQQVPPSRYQGSMSSQSNGSHQSGNAPPQMAAGHEQEYDTQESHTMLDHADQDAVTDAHSNASPHQLHAAYPPQDQFDQQQAGAGSGADYYQRPGYGPGQHQRMGSQSQYGPSQIGPQQRQQQQQQQGSGAAAAGQGPFAGGAQAIDPNDPMLDADPFGLSASMHYPTAYTPMDQRRSKNLYELLGNDPELDPDREPEPPTKAIDKPVARAGKRNAGAEGPARDTPRPAAGGRGGRHQVMDRADQAGSLNNRAEKRDDGLRQDRHPNRERDPRSHRSNAGPRGRGRGDRGGRGARGDFTGGTRTARDDRHSRSGIGEHAKQAAHGWGEQTGQGEWNDEAAGAAMAKAEARNESGLTADTAGGDPAFGDGPNDATGADEVAEPEEKTKSYDEYLAEQAEKRLAIGAGSHQLRKANEGSKTQPEGKAFQRNPEEEEFMSGAGGKAKKQKENNQKDLLVLEGQYYAPVEQDRAGGRGGRGRGGGFRGDRGGRGGSGRGGPRGGARGGDNARGGPRGGGAPRGGLKVDDSSFPALGGK</sequence>
<comment type="caution">
    <text evidence="5">The sequence shown here is derived from an EMBL/GenBank/DDBJ whole genome shotgun (WGS) entry which is preliminary data.</text>
</comment>
<evidence type="ECO:0000313" key="5">
    <source>
        <dbReference type="EMBL" id="RMY39397.1"/>
    </source>
</evidence>
<dbReference type="GO" id="GO:0005737">
    <property type="term" value="C:cytoplasm"/>
    <property type="evidence" value="ECO:0007669"/>
    <property type="project" value="UniProtKB-SubCell"/>
</dbReference>
<feature type="region of interest" description="Disordered" evidence="3">
    <location>
        <begin position="1"/>
        <end position="436"/>
    </location>
</feature>
<dbReference type="AlphaFoldDB" id="A0A3M7BIN6"/>
<feature type="compositionally biased region" description="Basic and acidic residues" evidence="3">
    <location>
        <begin position="354"/>
        <end position="370"/>
    </location>
</feature>
<dbReference type="InterPro" id="IPR006861">
    <property type="entry name" value="HABP4_PAIRBP1-bd"/>
</dbReference>
<protein>
    <recommendedName>
        <fullName evidence="4">Hyaluronan/mRNA-binding protein domain-containing protein</fullName>
    </recommendedName>
</protein>